<keyword evidence="7" id="KW-1185">Reference proteome</keyword>
<dbReference type="Proteomes" id="UP000315648">
    <property type="component" value="Unassembled WGS sequence"/>
</dbReference>
<dbReference type="Pfam" id="PF07804">
    <property type="entry name" value="HipA_C"/>
    <property type="match status" value="1"/>
</dbReference>
<comment type="caution">
    <text evidence="6">The sequence shown here is derived from an EMBL/GenBank/DDBJ whole genome shotgun (WGS) entry which is preliminary data.</text>
</comment>
<dbReference type="AlphaFoldDB" id="A0A556QNS8"/>
<proteinExistence type="inferred from homology"/>
<gene>
    <name evidence="6" type="ORF">FPL22_03020</name>
</gene>
<feature type="domain" description="HipA-like C-terminal" evidence="4">
    <location>
        <begin position="151"/>
        <end position="376"/>
    </location>
</feature>
<dbReference type="InterPro" id="IPR012893">
    <property type="entry name" value="HipA-like_C"/>
</dbReference>
<comment type="similarity">
    <text evidence="1">Belongs to the HipA Ser/Thr kinase family.</text>
</comment>
<dbReference type="GO" id="GO:0004674">
    <property type="term" value="F:protein serine/threonine kinase activity"/>
    <property type="evidence" value="ECO:0007669"/>
    <property type="project" value="TreeGrafter"/>
</dbReference>
<evidence type="ECO:0000256" key="3">
    <source>
        <dbReference type="ARBA" id="ARBA00022777"/>
    </source>
</evidence>
<evidence type="ECO:0000256" key="2">
    <source>
        <dbReference type="ARBA" id="ARBA00022679"/>
    </source>
</evidence>
<accession>A0A556QNS8</accession>
<dbReference type="EMBL" id="VMBG01000001">
    <property type="protein sequence ID" value="TSJ78293.1"/>
    <property type="molecule type" value="Genomic_DNA"/>
</dbReference>
<evidence type="ECO:0000259" key="4">
    <source>
        <dbReference type="Pfam" id="PF07804"/>
    </source>
</evidence>
<dbReference type="PANTHER" id="PTHR37419">
    <property type="entry name" value="SERINE/THREONINE-PROTEIN KINASE TOXIN HIPA"/>
    <property type="match status" value="1"/>
</dbReference>
<dbReference type="InterPro" id="IPR017508">
    <property type="entry name" value="HipA_N1"/>
</dbReference>
<evidence type="ECO:0000256" key="1">
    <source>
        <dbReference type="ARBA" id="ARBA00010164"/>
    </source>
</evidence>
<evidence type="ECO:0000313" key="6">
    <source>
        <dbReference type="EMBL" id="TSJ78293.1"/>
    </source>
</evidence>
<protein>
    <submittedName>
        <fullName evidence="6">Type II toxin-antitoxin system HipA family toxin</fullName>
    </submittedName>
</protein>
<keyword evidence="3" id="KW-0418">Kinase</keyword>
<evidence type="ECO:0000259" key="5">
    <source>
        <dbReference type="Pfam" id="PF13657"/>
    </source>
</evidence>
<dbReference type="Gene3D" id="1.10.1070.20">
    <property type="match status" value="1"/>
</dbReference>
<dbReference type="OrthoDB" id="9805913at2"/>
<feature type="domain" description="HipA N-terminal subdomain 1" evidence="5">
    <location>
        <begin position="5"/>
        <end position="111"/>
    </location>
</feature>
<keyword evidence="2" id="KW-0808">Transferase</keyword>
<organism evidence="6 7">
    <name type="scientific">Rariglobus hedericola</name>
    <dbReference type="NCBI Taxonomy" id="2597822"/>
    <lineage>
        <taxon>Bacteria</taxon>
        <taxon>Pseudomonadati</taxon>
        <taxon>Verrucomicrobiota</taxon>
        <taxon>Opitutia</taxon>
        <taxon>Opitutales</taxon>
        <taxon>Opitutaceae</taxon>
        <taxon>Rariglobus</taxon>
    </lineage>
</organism>
<evidence type="ECO:0000313" key="7">
    <source>
        <dbReference type="Proteomes" id="UP000315648"/>
    </source>
</evidence>
<dbReference type="PANTHER" id="PTHR37419:SF8">
    <property type="entry name" value="TOXIN YJJJ"/>
    <property type="match status" value="1"/>
</dbReference>
<dbReference type="RefSeq" id="WP_144228634.1">
    <property type="nucleotide sequence ID" value="NZ_CBCRVV010000003.1"/>
</dbReference>
<name>A0A556QNS8_9BACT</name>
<dbReference type="Pfam" id="PF13657">
    <property type="entry name" value="Couple_hipA"/>
    <property type="match status" value="1"/>
</dbReference>
<dbReference type="InterPro" id="IPR052028">
    <property type="entry name" value="HipA_Ser/Thr_kinase"/>
</dbReference>
<dbReference type="GO" id="GO:0005829">
    <property type="term" value="C:cytosol"/>
    <property type="evidence" value="ECO:0007669"/>
    <property type="project" value="TreeGrafter"/>
</dbReference>
<reference evidence="6 7" key="1">
    <citation type="submission" date="2019-07" db="EMBL/GenBank/DDBJ databases">
        <title>Description of 53C-WASEF.</title>
        <authorList>
            <person name="Pitt A."/>
            <person name="Hahn M.W."/>
        </authorList>
    </citation>
    <scope>NUCLEOTIDE SEQUENCE [LARGE SCALE GENOMIC DNA]</scope>
    <source>
        <strain evidence="6 7">53C-WASEF</strain>
    </source>
</reference>
<sequence>MSRVTVNYQGIKVGELAVARGGIFFEYAAEFIASGHELSPFHLSLSSGVKARDTAVPTMRLHGLFEDSLPDHWGRRVMTAWFRERGTPEHAVTPLMMLAYVGQRAMGALDYTPELDVSAPGEVTLPDLYTAAAEAEKSGEIDLDVLAQIGSSAGGARPKALLNLPDSGTGPAQAAAVVADGYSSWIVKFDTTRDGTAGPLEEAYARMARAAGVDFPETRLLETKHADGVRRHFAVKRFDREGAERLHHHTLGSLLHAGGGDLDYQTLLRATRRLTKDEREVWRAYRRAVFNVLAGNRDDHAKNHGFIYRNRAWTLGPAYDLTFTSAQQMPERGMAVCGERRRAGLEHLKKLAASESLDAKEAARIIDEVRAALAKWRAFANDAGVPTLTAAEIEAAW</sequence>